<keyword evidence="1" id="KW-0812">Transmembrane</keyword>
<sequence>MFRKRKIILFHLAVFILLTLLLLFISEPLLNKFAAGIHNVGMWIDLMIYGTIGILILTIISCMIFLIKRI</sequence>
<reference evidence="2 3" key="1">
    <citation type="submission" date="2017-01" db="EMBL/GenBank/DDBJ databases">
        <authorList>
            <person name="Varghese N."/>
            <person name="Submissions S."/>
        </authorList>
    </citation>
    <scope>NUCLEOTIDE SEQUENCE [LARGE SCALE GENOMIC DNA]</scope>
    <source>
        <strain evidence="2 3">DSM 2061</strain>
    </source>
</reference>
<feature type="transmembrane region" description="Helical" evidence="1">
    <location>
        <begin position="7"/>
        <end position="26"/>
    </location>
</feature>
<protein>
    <submittedName>
        <fullName evidence="2">Uncharacterized protein</fullName>
    </submittedName>
</protein>
<keyword evidence="1" id="KW-1133">Transmembrane helix</keyword>
<evidence type="ECO:0000313" key="2">
    <source>
        <dbReference type="EMBL" id="SIS46401.1"/>
    </source>
</evidence>
<comment type="caution">
    <text evidence="2">The sequence shown here is derived from an EMBL/GenBank/DDBJ whole genome shotgun (WGS) entry which is preliminary data.</text>
</comment>
<accession>A0ABY1KKR3</accession>
<proteinExistence type="predicted"/>
<organism evidence="2 3">
    <name type="scientific">Zobellia uliginosa</name>
    <dbReference type="NCBI Taxonomy" id="143224"/>
    <lineage>
        <taxon>Bacteria</taxon>
        <taxon>Pseudomonadati</taxon>
        <taxon>Bacteroidota</taxon>
        <taxon>Flavobacteriia</taxon>
        <taxon>Flavobacteriales</taxon>
        <taxon>Flavobacteriaceae</taxon>
        <taxon>Zobellia</taxon>
    </lineage>
</organism>
<keyword evidence="1" id="KW-0472">Membrane</keyword>
<keyword evidence="3" id="KW-1185">Reference proteome</keyword>
<name>A0ABY1KKR3_9FLAO</name>
<dbReference type="Proteomes" id="UP000185728">
    <property type="component" value="Unassembled WGS sequence"/>
</dbReference>
<dbReference type="EMBL" id="FTOB01000002">
    <property type="protein sequence ID" value="SIS46401.1"/>
    <property type="molecule type" value="Genomic_DNA"/>
</dbReference>
<feature type="transmembrane region" description="Helical" evidence="1">
    <location>
        <begin position="46"/>
        <end position="67"/>
    </location>
</feature>
<gene>
    <name evidence="2" type="ORF">SAMN05421766_1027</name>
</gene>
<evidence type="ECO:0000256" key="1">
    <source>
        <dbReference type="SAM" id="Phobius"/>
    </source>
</evidence>
<evidence type="ECO:0000313" key="3">
    <source>
        <dbReference type="Proteomes" id="UP000185728"/>
    </source>
</evidence>